<evidence type="ECO:0000313" key="5">
    <source>
        <dbReference type="EMBL" id="CAK9175831.1"/>
    </source>
</evidence>
<dbReference type="InterPro" id="IPR032861">
    <property type="entry name" value="TAXi_N"/>
</dbReference>
<name>A0ABC8UA59_9AQUA</name>
<accession>A0ABC8UA59</accession>
<dbReference type="CDD" id="cd05489">
    <property type="entry name" value="xylanase_inhibitor_I_like"/>
    <property type="match status" value="1"/>
</dbReference>
<dbReference type="Gene3D" id="2.40.70.10">
    <property type="entry name" value="Acid Proteases"/>
    <property type="match status" value="3"/>
</dbReference>
<evidence type="ECO:0000313" key="6">
    <source>
        <dbReference type="Proteomes" id="UP001642360"/>
    </source>
</evidence>
<dbReference type="InterPro" id="IPR032799">
    <property type="entry name" value="TAXi_C"/>
</dbReference>
<keyword evidence="6" id="KW-1185">Reference proteome</keyword>
<dbReference type="AlphaFoldDB" id="A0ABC8UA59"/>
<dbReference type="FunFam" id="2.40.70.10:FF:000096">
    <property type="entry name" value="Basic 7S globulin"/>
    <property type="match status" value="1"/>
</dbReference>
<dbReference type="InterPro" id="IPR033868">
    <property type="entry name" value="Xylanase_inhibitor_I-like"/>
</dbReference>
<comment type="caution">
    <text evidence="5">The sequence shown here is derived from an EMBL/GenBank/DDBJ whole genome shotgun (WGS) entry which is preliminary data.</text>
</comment>
<dbReference type="PROSITE" id="PS51767">
    <property type="entry name" value="PEPTIDASE_A1"/>
    <property type="match status" value="1"/>
</dbReference>
<dbReference type="InterPro" id="IPR033121">
    <property type="entry name" value="PEPTIDASE_A1"/>
</dbReference>
<feature type="chain" id="PRO_5044807258" description="Peptidase A1 domain-containing protein" evidence="3">
    <location>
        <begin position="19"/>
        <end position="459"/>
    </location>
</feature>
<proteinExistence type="inferred from homology"/>
<organism evidence="5 6">
    <name type="scientific">Ilex paraguariensis</name>
    <name type="common">yerba mate</name>
    <dbReference type="NCBI Taxonomy" id="185542"/>
    <lineage>
        <taxon>Eukaryota</taxon>
        <taxon>Viridiplantae</taxon>
        <taxon>Streptophyta</taxon>
        <taxon>Embryophyta</taxon>
        <taxon>Tracheophyta</taxon>
        <taxon>Spermatophyta</taxon>
        <taxon>Magnoliopsida</taxon>
        <taxon>eudicotyledons</taxon>
        <taxon>Gunneridae</taxon>
        <taxon>Pentapetalae</taxon>
        <taxon>asterids</taxon>
        <taxon>campanulids</taxon>
        <taxon>Aquifoliales</taxon>
        <taxon>Aquifoliaceae</taxon>
        <taxon>Ilex</taxon>
    </lineage>
</organism>
<dbReference type="Pfam" id="PF14541">
    <property type="entry name" value="TAXi_C"/>
    <property type="match status" value="1"/>
</dbReference>
<evidence type="ECO:0000256" key="3">
    <source>
        <dbReference type="SAM" id="SignalP"/>
    </source>
</evidence>
<feature type="domain" description="Peptidase A1" evidence="4">
    <location>
        <begin position="37"/>
        <end position="437"/>
    </location>
</feature>
<feature type="signal peptide" evidence="3">
    <location>
        <begin position="1"/>
        <end position="18"/>
    </location>
</feature>
<dbReference type="InterPro" id="IPR001461">
    <property type="entry name" value="Aspartic_peptidase_A1"/>
</dbReference>
<dbReference type="PANTHER" id="PTHR47965">
    <property type="entry name" value="ASPARTYL PROTEASE-RELATED"/>
    <property type="match status" value="1"/>
</dbReference>
<keyword evidence="2 3" id="KW-0732">Signal</keyword>
<dbReference type="PANTHER" id="PTHR47965:SF6">
    <property type="entry name" value="ASPARTIC PROTEINASE GIP1-RELATED"/>
    <property type="match status" value="1"/>
</dbReference>
<evidence type="ECO:0000259" key="4">
    <source>
        <dbReference type="PROSITE" id="PS51767"/>
    </source>
</evidence>
<reference evidence="5 6" key="1">
    <citation type="submission" date="2024-02" db="EMBL/GenBank/DDBJ databases">
        <authorList>
            <person name="Vignale AGUSTIN F."/>
            <person name="Sosa J E."/>
            <person name="Modenutti C."/>
        </authorList>
    </citation>
    <scope>NUCLEOTIDE SEQUENCE [LARGE SCALE GENOMIC DNA]</scope>
</reference>
<dbReference type="InterPro" id="IPR021109">
    <property type="entry name" value="Peptidase_aspartic_dom_sf"/>
</dbReference>
<dbReference type="Pfam" id="PF14543">
    <property type="entry name" value="TAXi_N"/>
    <property type="match status" value="1"/>
</dbReference>
<evidence type="ECO:0000256" key="2">
    <source>
        <dbReference type="ARBA" id="ARBA00022729"/>
    </source>
</evidence>
<protein>
    <recommendedName>
        <fullName evidence="4">Peptidase A1 domain-containing protein</fullName>
    </recommendedName>
</protein>
<dbReference type="EMBL" id="CAUOFW020006724">
    <property type="protein sequence ID" value="CAK9175831.1"/>
    <property type="molecule type" value="Genomic_DNA"/>
</dbReference>
<comment type="similarity">
    <text evidence="1">Belongs to the peptidase A1 family.</text>
</comment>
<sequence length="459" mass="49223">MSLPHFFIFFFCVSLCVSSSFSALLAPITKDHTTRQYTLSVYLKTPLQPTKLVLDLGASFSWVDCTQNYTSTTYHSIPCSSSLCNAIASLACSNCFNPPGPGCANDSCAMFSENSVTRKAIIAEALVDSLALPTTDGRNPGRLGLIPEFVFSCSKTSLLKGLAKGVTGLGGLGRSNFSIPAQVSKAFSSPYLFALCLSGSPSAPGVAFFNSDGPYYFLPEIDLSKSLVYTPLLLNPVGNTIITYYLHPSDEYFIGVTSIKVNGNNVPINQTIMTIDQNGFGGTKISTVVPYTVLQTPIYKAFTEAFVNESAALNLTVTKPVIGVCYNADDVSSTLVGPAVPTVDLPFGVCYNADDVSSTLVGPAVPTVDLVMQSDDVFWRIFGSNSMVRIVRKGVDLWCLGFVDGGANPRTAIVIGGHQMEDNLLQFDLGLKRLGFSSSVLLHRTTCSNFNFTTNNNLK</sequence>
<dbReference type="SUPFAM" id="SSF50630">
    <property type="entry name" value="Acid proteases"/>
    <property type="match status" value="2"/>
</dbReference>
<dbReference type="Proteomes" id="UP001642360">
    <property type="component" value="Unassembled WGS sequence"/>
</dbReference>
<evidence type="ECO:0000256" key="1">
    <source>
        <dbReference type="ARBA" id="ARBA00007447"/>
    </source>
</evidence>
<gene>
    <name evidence="5" type="ORF">ILEXP_LOCUS45658</name>
</gene>